<dbReference type="OrthoDB" id="10285080at2759"/>
<organism evidence="2 3">
    <name type="scientific">Ajellomyces capsulatus (strain H143)</name>
    <name type="common">Darling's disease fungus</name>
    <name type="synonym">Histoplasma capsulatum</name>
    <dbReference type="NCBI Taxonomy" id="544712"/>
    <lineage>
        <taxon>Eukaryota</taxon>
        <taxon>Fungi</taxon>
        <taxon>Dikarya</taxon>
        <taxon>Ascomycota</taxon>
        <taxon>Pezizomycotina</taxon>
        <taxon>Eurotiomycetes</taxon>
        <taxon>Eurotiomycetidae</taxon>
        <taxon>Onygenales</taxon>
        <taxon>Ajellomycetaceae</taxon>
        <taxon>Histoplasma</taxon>
    </lineage>
</organism>
<feature type="compositionally biased region" description="Basic and acidic residues" evidence="1">
    <location>
        <begin position="7"/>
        <end position="23"/>
    </location>
</feature>
<dbReference type="AlphaFoldDB" id="C6HC43"/>
<protein>
    <submittedName>
        <fullName evidence="2">Uncharacterized protein</fullName>
    </submittedName>
</protein>
<sequence>MGRGKKGKEERRRGRRGKWENLKDGVGQARSERRKLDGQALGNRVPYKKEPGMVCCKAASQRGRHLLVNAMPSSASAETTPGNDTRCPATQTTLSHPRTGLITTVAIDAAGAGSLAIFSSPPPRSHASGTILLPFLGDGGTQKGLADRYGSVLRDGSFLSLSRRKLVPAYVVSPLSASACTPSHRAFLLNSKTLLLQATIAQGQKWHQRTGSCLGLRTSCREMHDYNHTYSPQDWHYNQAQSACNGYSTCMSGSCYGFNIISSKQVSGISGFWHNKSFPSPVFKRGLAQVDR</sequence>
<dbReference type="EMBL" id="GG692422">
    <property type="protein sequence ID" value="EER42133.1"/>
    <property type="molecule type" value="Genomic_DNA"/>
</dbReference>
<dbReference type="HOGENOM" id="CLU_953059_0_0_1"/>
<dbReference type="Proteomes" id="UP000002624">
    <property type="component" value="Unassembled WGS sequence"/>
</dbReference>
<dbReference type="VEuPathDB" id="FungiDB:HCDG_03592"/>
<reference evidence="3" key="1">
    <citation type="submission" date="2009-05" db="EMBL/GenBank/DDBJ databases">
        <title>The genome sequence of Ajellomyces capsulatus strain H143.</title>
        <authorList>
            <person name="Champion M."/>
            <person name="Cuomo C.A."/>
            <person name="Ma L.-J."/>
            <person name="Henn M.R."/>
            <person name="Sil A."/>
            <person name="Goldman B."/>
            <person name="Young S.K."/>
            <person name="Kodira C.D."/>
            <person name="Zeng Q."/>
            <person name="Koehrsen M."/>
            <person name="Alvarado L."/>
            <person name="Berlin A.M."/>
            <person name="Borenstein D."/>
            <person name="Chen Z."/>
            <person name="Engels R."/>
            <person name="Freedman E."/>
            <person name="Gellesch M."/>
            <person name="Goldberg J."/>
            <person name="Griggs A."/>
            <person name="Gujja S."/>
            <person name="Heiman D.I."/>
            <person name="Hepburn T.A."/>
            <person name="Howarth C."/>
            <person name="Jen D."/>
            <person name="Larson L."/>
            <person name="Lewis B."/>
            <person name="Mehta T."/>
            <person name="Park D."/>
            <person name="Pearson M."/>
            <person name="Roberts A."/>
            <person name="Saif S."/>
            <person name="Shea T.D."/>
            <person name="Shenoy N."/>
            <person name="Sisk P."/>
            <person name="Stolte C."/>
            <person name="Sykes S."/>
            <person name="Walk T."/>
            <person name="White J."/>
            <person name="Yandava C."/>
            <person name="Klein B."/>
            <person name="McEwen J.G."/>
            <person name="Puccia R."/>
            <person name="Goldman G.H."/>
            <person name="Felipe M.S."/>
            <person name="Nino-Vega G."/>
            <person name="San-Blas G."/>
            <person name="Taylor J.W."/>
            <person name="Mendoza L."/>
            <person name="Galagan J.E."/>
            <person name="Nusbaum C."/>
            <person name="Birren B.W."/>
        </authorList>
    </citation>
    <scope>NUCLEOTIDE SEQUENCE [LARGE SCALE GENOMIC DNA]</scope>
    <source>
        <strain evidence="3">H143</strain>
    </source>
</reference>
<evidence type="ECO:0000313" key="3">
    <source>
        <dbReference type="Proteomes" id="UP000002624"/>
    </source>
</evidence>
<accession>C6HC43</accession>
<gene>
    <name evidence="2" type="ORF">HCDG_03592</name>
</gene>
<name>C6HC43_AJECH</name>
<evidence type="ECO:0000313" key="2">
    <source>
        <dbReference type="EMBL" id="EER42133.1"/>
    </source>
</evidence>
<proteinExistence type="predicted"/>
<evidence type="ECO:0000256" key="1">
    <source>
        <dbReference type="SAM" id="MobiDB-lite"/>
    </source>
</evidence>
<feature type="region of interest" description="Disordered" evidence="1">
    <location>
        <begin position="1"/>
        <end position="33"/>
    </location>
</feature>